<reference evidence="2 3" key="1">
    <citation type="submission" date="2020-02" db="EMBL/GenBank/DDBJ databases">
        <title>Esox lucius (northern pike) genome, fEsoLuc1, primary haplotype.</title>
        <authorList>
            <person name="Myers G."/>
            <person name="Karagic N."/>
            <person name="Meyer A."/>
            <person name="Pippel M."/>
            <person name="Reichard M."/>
            <person name="Winkler S."/>
            <person name="Tracey A."/>
            <person name="Sims Y."/>
            <person name="Howe K."/>
            <person name="Rhie A."/>
            <person name="Formenti G."/>
            <person name="Durbin R."/>
            <person name="Fedrigo O."/>
            <person name="Jarvis E.D."/>
        </authorList>
    </citation>
    <scope>NUCLEOTIDE SEQUENCE [LARGE SCALE GENOMIC DNA]</scope>
</reference>
<reference evidence="2" key="3">
    <citation type="submission" date="2025-09" db="UniProtKB">
        <authorList>
            <consortium name="Ensembl"/>
        </authorList>
    </citation>
    <scope>IDENTIFICATION</scope>
</reference>
<dbReference type="FunFam" id="2.60.40.150:FF:000056">
    <property type="entry name" value="Protein kinase C epsilon"/>
    <property type="match status" value="1"/>
</dbReference>
<evidence type="ECO:0000259" key="1">
    <source>
        <dbReference type="PROSITE" id="PS50004"/>
    </source>
</evidence>
<name>A0AAY5K7N9_ESOLU</name>
<dbReference type="Proteomes" id="UP000265140">
    <property type="component" value="Chromosome 15"/>
</dbReference>
<dbReference type="Ensembl" id="ENSELUT00000091669.1">
    <property type="protein sequence ID" value="ENSELUP00000085023.1"/>
    <property type="gene ID" value="ENSELUG00000011477.3"/>
</dbReference>
<accession>A0AAY5K7N9</accession>
<dbReference type="AlphaFoldDB" id="A0AAY5K7N9"/>
<dbReference type="CDD" id="cd04014">
    <property type="entry name" value="C2_PKC_epsilon"/>
    <property type="match status" value="1"/>
</dbReference>
<keyword evidence="3" id="KW-1185">Reference proteome</keyword>
<feature type="domain" description="C2" evidence="1">
    <location>
        <begin position="1"/>
        <end position="114"/>
    </location>
</feature>
<dbReference type="InterPro" id="IPR035892">
    <property type="entry name" value="C2_domain_sf"/>
</dbReference>
<dbReference type="PROSITE" id="PS50004">
    <property type="entry name" value="C2"/>
    <property type="match status" value="1"/>
</dbReference>
<dbReference type="Gene3D" id="2.60.40.150">
    <property type="entry name" value="C2 domain"/>
    <property type="match status" value="1"/>
</dbReference>
<evidence type="ECO:0000313" key="2">
    <source>
        <dbReference type="Ensembl" id="ENSELUP00000085023.1"/>
    </source>
</evidence>
<organism evidence="2 3">
    <name type="scientific">Esox lucius</name>
    <name type="common">Northern pike</name>
    <dbReference type="NCBI Taxonomy" id="8010"/>
    <lineage>
        <taxon>Eukaryota</taxon>
        <taxon>Metazoa</taxon>
        <taxon>Chordata</taxon>
        <taxon>Craniata</taxon>
        <taxon>Vertebrata</taxon>
        <taxon>Euteleostomi</taxon>
        <taxon>Actinopterygii</taxon>
        <taxon>Neopterygii</taxon>
        <taxon>Teleostei</taxon>
        <taxon>Protacanthopterygii</taxon>
        <taxon>Esociformes</taxon>
        <taxon>Esocidae</taxon>
        <taxon>Esox</taxon>
    </lineage>
</organism>
<protein>
    <recommendedName>
        <fullName evidence="1">C2 domain-containing protein</fullName>
    </recommendedName>
</protein>
<dbReference type="SMART" id="SM00239">
    <property type="entry name" value="C2"/>
    <property type="match status" value="1"/>
</dbReference>
<dbReference type="InterPro" id="IPR000008">
    <property type="entry name" value="C2_dom"/>
</dbReference>
<dbReference type="Pfam" id="PF00168">
    <property type="entry name" value="C2"/>
    <property type="match status" value="1"/>
</dbReference>
<evidence type="ECO:0000313" key="3">
    <source>
        <dbReference type="Proteomes" id="UP000265140"/>
    </source>
</evidence>
<dbReference type="GeneTree" id="ENSGT00940000158220"/>
<proteinExistence type="predicted"/>
<sequence>MKFNGFLRLRIGEALDLKPTTFSLRHSVMFNKTAPTLDPYILIKVDDYKIGQTHTKQKTNMPTYNEEFCLNVNDGKQIELAVFHDAPIGYDDFVANCIIQFEDLIKSSNTEETFEGWVDLEPEGKVYILITLNGSFTDEIKNHQTRQHSSSLQLSCFPICSGDEWYPVGSSAVVAHPPQGCACCGFTNALLHTSVVTSGYFSQSCSSISLNQSAHSPLTSSINKAFSPTGLPHTGCFSFFTPFFVNLRNGCA</sequence>
<reference evidence="2" key="2">
    <citation type="submission" date="2025-08" db="UniProtKB">
        <authorList>
            <consortium name="Ensembl"/>
        </authorList>
    </citation>
    <scope>IDENTIFICATION</scope>
</reference>
<dbReference type="SUPFAM" id="SSF49562">
    <property type="entry name" value="C2 domain (Calcium/lipid-binding domain, CaLB)"/>
    <property type="match status" value="1"/>
</dbReference>